<evidence type="ECO:0000313" key="9">
    <source>
        <dbReference type="Proteomes" id="UP001642483"/>
    </source>
</evidence>
<evidence type="ECO:0000256" key="5">
    <source>
        <dbReference type="ARBA" id="ARBA00023136"/>
    </source>
</evidence>
<organism evidence="8 9">
    <name type="scientific">Clavelina lepadiformis</name>
    <name type="common">Light-bulb sea squirt</name>
    <name type="synonym">Ascidia lepadiformis</name>
    <dbReference type="NCBI Taxonomy" id="159417"/>
    <lineage>
        <taxon>Eukaryota</taxon>
        <taxon>Metazoa</taxon>
        <taxon>Chordata</taxon>
        <taxon>Tunicata</taxon>
        <taxon>Ascidiacea</taxon>
        <taxon>Aplousobranchia</taxon>
        <taxon>Clavelinidae</taxon>
        <taxon>Clavelina</taxon>
    </lineage>
</organism>
<evidence type="ECO:0000313" key="8">
    <source>
        <dbReference type="EMBL" id="CAK8688676.1"/>
    </source>
</evidence>
<dbReference type="InterPro" id="IPR036259">
    <property type="entry name" value="MFS_trans_sf"/>
</dbReference>
<feature type="transmembrane region" description="Helical" evidence="6">
    <location>
        <begin position="261"/>
        <end position="284"/>
    </location>
</feature>
<evidence type="ECO:0000259" key="7">
    <source>
        <dbReference type="PROSITE" id="PS50850"/>
    </source>
</evidence>
<comment type="subcellular location">
    <subcellularLocation>
        <location evidence="1">Membrane</location>
        <topology evidence="1">Multi-pass membrane protein</topology>
    </subcellularLocation>
</comment>
<keyword evidence="9" id="KW-1185">Reference proteome</keyword>
<feature type="transmembrane region" description="Helical" evidence="6">
    <location>
        <begin position="291"/>
        <end position="310"/>
    </location>
</feature>
<accession>A0ABP0GA47</accession>
<keyword evidence="4 6" id="KW-1133">Transmembrane helix</keyword>
<sequence length="435" mass="47474">MIVCCLTSVMAAVPMYFIPPVALNEKAYPCWYNGTLMCNNSMDNTACHMSSGKCDDETLLCETENPSYCLIQNNETSVVARINSSSQDSVLSATCFEKITDEVYGVTFSLIVLLSILFTASIAPLGSIIDATAVNMLGEERVNDFGKQRLWGAVGFGLVALLTGFLIDMLTGVSCKYGEKNYLFAFVGVAVFMAISVIVCLKLNVPKYKLQSLLSGINILVRNFRIAIFLLVIFVTGFVMGARYAYLFWYIEQLPGSSQTLLGFSILAACLGEIPIFFISGWVAEKIGYNAMLTLGLLILSFQCFLYTLLSVAWPVLLIELLQGIAFGFPMAAMISYASVLAPKGMTATLVGLTQGIYWGLGNMAGSLVAGVLYEQYGPKAMFSINAGIGTVSAFLYFAVVLILDHLKKKENLNEEERCKADDPLNIARLTTEEM</sequence>
<evidence type="ECO:0000256" key="1">
    <source>
        <dbReference type="ARBA" id="ARBA00004141"/>
    </source>
</evidence>
<dbReference type="PROSITE" id="PS50850">
    <property type="entry name" value="MFS"/>
    <property type="match status" value="1"/>
</dbReference>
<dbReference type="InterPro" id="IPR020846">
    <property type="entry name" value="MFS_dom"/>
</dbReference>
<evidence type="ECO:0000256" key="4">
    <source>
        <dbReference type="ARBA" id="ARBA00022989"/>
    </source>
</evidence>
<comment type="similarity">
    <text evidence="2">Belongs to the major facilitator superfamily. MFSD6 family.</text>
</comment>
<feature type="transmembrane region" description="Helical" evidence="6">
    <location>
        <begin position="350"/>
        <end position="373"/>
    </location>
</feature>
<feature type="transmembrane region" description="Helical" evidence="6">
    <location>
        <begin position="316"/>
        <end position="338"/>
    </location>
</feature>
<feature type="transmembrane region" description="Helical" evidence="6">
    <location>
        <begin position="385"/>
        <end position="404"/>
    </location>
</feature>
<dbReference type="PANTHER" id="PTHR16172:SF2">
    <property type="entry name" value="MAJOR FACILITATOR SUPERFAMILY DOMAIN-CONTAINING PROTEIN 6"/>
    <property type="match status" value="1"/>
</dbReference>
<name>A0ABP0GA47_CLALP</name>
<dbReference type="InterPro" id="IPR051717">
    <property type="entry name" value="MFS_MFSD6"/>
</dbReference>
<feature type="transmembrane region" description="Helical" evidence="6">
    <location>
        <begin position="150"/>
        <end position="170"/>
    </location>
</feature>
<comment type="caution">
    <text evidence="8">The sequence shown here is derived from an EMBL/GenBank/DDBJ whole genome shotgun (WGS) entry which is preliminary data.</text>
</comment>
<dbReference type="Gene3D" id="1.20.1250.20">
    <property type="entry name" value="MFS general substrate transporter like domains"/>
    <property type="match status" value="2"/>
</dbReference>
<feature type="transmembrane region" description="Helical" evidence="6">
    <location>
        <begin position="226"/>
        <end position="249"/>
    </location>
</feature>
<feature type="transmembrane region" description="Helical" evidence="6">
    <location>
        <begin position="182"/>
        <end position="205"/>
    </location>
</feature>
<feature type="transmembrane region" description="Helical" evidence="6">
    <location>
        <begin position="103"/>
        <end position="129"/>
    </location>
</feature>
<dbReference type="PANTHER" id="PTHR16172">
    <property type="entry name" value="MAJOR FACILITATOR SUPERFAMILY DOMAIN-CONTAINING PROTEIN 6-LIKE"/>
    <property type="match status" value="1"/>
</dbReference>
<feature type="domain" description="Major facilitator superfamily (MFS) profile" evidence="7">
    <location>
        <begin position="225"/>
        <end position="435"/>
    </location>
</feature>
<gene>
    <name evidence="8" type="ORF">CVLEPA_LOCUS20667</name>
</gene>
<proteinExistence type="inferred from homology"/>
<dbReference type="SUPFAM" id="SSF103473">
    <property type="entry name" value="MFS general substrate transporter"/>
    <property type="match status" value="1"/>
</dbReference>
<dbReference type="Proteomes" id="UP001642483">
    <property type="component" value="Unassembled WGS sequence"/>
</dbReference>
<dbReference type="EMBL" id="CAWYQH010000108">
    <property type="protein sequence ID" value="CAK8688676.1"/>
    <property type="molecule type" value="Genomic_DNA"/>
</dbReference>
<dbReference type="Pfam" id="PF12832">
    <property type="entry name" value="MFS_1_like"/>
    <property type="match status" value="1"/>
</dbReference>
<evidence type="ECO:0000256" key="6">
    <source>
        <dbReference type="SAM" id="Phobius"/>
    </source>
</evidence>
<evidence type="ECO:0000256" key="3">
    <source>
        <dbReference type="ARBA" id="ARBA00022692"/>
    </source>
</evidence>
<keyword evidence="3 6" id="KW-0812">Transmembrane</keyword>
<keyword evidence="5 6" id="KW-0472">Membrane</keyword>
<protein>
    <recommendedName>
        <fullName evidence="7">Major facilitator superfamily (MFS) profile domain-containing protein</fullName>
    </recommendedName>
</protein>
<reference evidence="8 9" key="1">
    <citation type="submission" date="2024-02" db="EMBL/GenBank/DDBJ databases">
        <authorList>
            <person name="Daric V."/>
            <person name="Darras S."/>
        </authorList>
    </citation>
    <scope>NUCLEOTIDE SEQUENCE [LARGE SCALE GENOMIC DNA]</scope>
</reference>
<dbReference type="InterPro" id="IPR024989">
    <property type="entry name" value="MFS_assoc_dom"/>
</dbReference>
<evidence type="ECO:0000256" key="2">
    <source>
        <dbReference type="ARBA" id="ARBA00005241"/>
    </source>
</evidence>